<evidence type="ECO:0000313" key="12">
    <source>
        <dbReference type="Proteomes" id="UP001418796"/>
    </source>
</evidence>
<evidence type="ECO:0000256" key="6">
    <source>
        <dbReference type="ARBA" id="ARBA00022989"/>
    </source>
</evidence>
<comment type="function">
    <text evidence="10">Required for transformation and DNA binding.</text>
</comment>
<keyword evidence="4" id="KW-0488">Methylation</keyword>
<comment type="subunit">
    <text evidence="10">Homodimer.</text>
</comment>
<dbReference type="PIRSF" id="PIRSF029928">
    <property type="entry name" value="Late_competence_ComGC"/>
    <property type="match status" value="1"/>
</dbReference>
<keyword evidence="8 10" id="KW-0178">Competence</keyword>
<gene>
    <name evidence="11" type="primary">comGC</name>
    <name evidence="11" type="ORF">MKY91_13290</name>
</gene>
<comment type="similarity">
    <text evidence="9 10">Belongs to the ComGC family.</text>
</comment>
<evidence type="ECO:0000256" key="3">
    <source>
        <dbReference type="ARBA" id="ARBA00022475"/>
    </source>
</evidence>
<keyword evidence="5 10" id="KW-0812">Transmembrane</keyword>
<evidence type="ECO:0000256" key="10">
    <source>
        <dbReference type="PIRNR" id="PIRNR029928"/>
    </source>
</evidence>
<keyword evidence="10" id="KW-0813">Transport</keyword>
<accession>A0ABU9VJQ8</accession>
<comment type="subcellular location">
    <subcellularLocation>
        <location evidence="1">Cell membrane</location>
        <topology evidence="1">Single-pass membrane protein</topology>
    </subcellularLocation>
    <subcellularLocation>
        <location evidence="2">Cell surface</location>
    </subcellularLocation>
</comment>
<evidence type="ECO:0000256" key="4">
    <source>
        <dbReference type="ARBA" id="ARBA00022481"/>
    </source>
</evidence>
<keyword evidence="7 10" id="KW-0472">Membrane</keyword>
<dbReference type="Pfam" id="PF07963">
    <property type="entry name" value="N_methyl"/>
    <property type="match status" value="1"/>
</dbReference>
<evidence type="ECO:0000256" key="1">
    <source>
        <dbReference type="ARBA" id="ARBA00004162"/>
    </source>
</evidence>
<dbReference type="NCBIfam" id="TIGR02532">
    <property type="entry name" value="IV_pilin_GFxxxE"/>
    <property type="match status" value="1"/>
</dbReference>
<evidence type="ECO:0000256" key="7">
    <source>
        <dbReference type="ARBA" id="ARBA00023136"/>
    </source>
</evidence>
<reference evidence="11 12" key="1">
    <citation type="submission" date="2024-03" db="EMBL/GenBank/DDBJ databases">
        <title>Bacilli Hybrid Assemblies.</title>
        <authorList>
            <person name="Kovac J."/>
        </authorList>
    </citation>
    <scope>NUCLEOTIDE SEQUENCE [LARGE SCALE GENOMIC DNA]</scope>
    <source>
        <strain evidence="11 12">FSL R7-0666</strain>
    </source>
</reference>
<dbReference type="InterPro" id="IPR045584">
    <property type="entry name" value="Pilin-like"/>
</dbReference>
<dbReference type="SUPFAM" id="SSF54523">
    <property type="entry name" value="Pili subunits"/>
    <property type="match status" value="1"/>
</dbReference>
<sequence>MIKKWLRCKKGFTLVEMLVVLMIISILLLIAIPNMTKNNEVANDKGCEATVKLLQSQVSVYQLEEKKAPASISDLVEGGYADQGSCPNGDQLELNNQLVVIKPS</sequence>
<dbReference type="PROSITE" id="PS00409">
    <property type="entry name" value="PROKAR_NTER_METHYL"/>
    <property type="match status" value="1"/>
</dbReference>
<protein>
    <recommendedName>
        <fullName evidence="10">ComG operon protein 3</fullName>
    </recommendedName>
</protein>
<dbReference type="EMBL" id="JBCITK010000001">
    <property type="protein sequence ID" value="MEN0644129.1"/>
    <property type="molecule type" value="Genomic_DNA"/>
</dbReference>
<keyword evidence="6 10" id="KW-1133">Transmembrane helix</keyword>
<dbReference type="InterPro" id="IPR016940">
    <property type="entry name" value="ComGC"/>
</dbReference>
<dbReference type="Gene3D" id="3.30.700.10">
    <property type="entry name" value="Glycoprotein, Type 4 Pilin"/>
    <property type="match status" value="1"/>
</dbReference>
<name>A0ABU9VJQ8_9BACI</name>
<dbReference type="RefSeq" id="WP_203090734.1">
    <property type="nucleotide sequence ID" value="NZ_JAEUZA010000006.1"/>
</dbReference>
<comment type="caution">
    <text evidence="11">The sequence shown here is derived from an EMBL/GenBank/DDBJ whole genome shotgun (WGS) entry which is preliminary data.</text>
</comment>
<dbReference type="NCBIfam" id="NF040999">
    <property type="entry name" value="pilin_ComGC"/>
    <property type="match status" value="1"/>
</dbReference>
<keyword evidence="12" id="KW-1185">Reference proteome</keyword>
<evidence type="ECO:0000256" key="5">
    <source>
        <dbReference type="ARBA" id="ARBA00022692"/>
    </source>
</evidence>
<organism evidence="11 12">
    <name type="scientific">Alkalicoccobacillus gibsonii</name>
    <dbReference type="NCBI Taxonomy" id="79881"/>
    <lineage>
        <taxon>Bacteria</taxon>
        <taxon>Bacillati</taxon>
        <taxon>Bacillota</taxon>
        <taxon>Bacilli</taxon>
        <taxon>Bacillales</taxon>
        <taxon>Bacillaceae</taxon>
        <taxon>Alkalicoccobacillus</taxon>
    </lineage>
</organism>
<evidence type="ECO:0000313" key="11">
    <source>
        <dbReference type="EMBL" id="MEN0644129.1"/>
    </source>
</evidence>
<dbReference type="InterPro" id="IPR012902">
    <property type="entry name" value="N_methyl_site"/>
</dbReference>
<dbReference type="InterPro" id="IPR000983">
    <property type="entry name" value="Bac_GSPG_pilin"/>
</dbReference>
<feature type="transmembrane region" description="Helical" evidence="10">
    <location>
        <begin position="12"/>
        <end position="32"/>
    </location>
</feature>
<evidence type="ECO:0000256" key="2">
    <source>
        <dbReference type="ARBA" id="ARBA00004241"/>
    </source>
</evidence>
<dbReference type="PRINTS" id="PR00813">
    <property type="entry name" value="BCTERIALGSPG"/>
</dbReference>
<evidence type="ECO:0000256" key="9">
    <source>
        <dbReference type="ARBA" id="ARBA00043982"/>
    </source>
</evidence>
<dbReference type="Proteomes" id="UP001418796">
    <property type="component" value="Unassembled WGS sequence"/>
</dbReference>
<keyword evidence="3 10" id="KW-1003">Cell membrane</keyword>
<evidence type="ECO:0000256" key="8">
    <source>
        <dbReference type="ARBA" id="ARBA00023287"/>
    </source>
</evidence>
<proteinExistence type="inferred from homology"/>